<dbReference type="InterPro" id="IPR027417">
    <property type="entry name" value="P-loop_NTPase"/>
</dbReference>
<dbReference type="EMBL" id="CP009416">
    <property type="protein sequence ID" value="AJD91223.1"/>
    <property type="molecule type" value="Genomic_DNA"/>
</dbReference>
<keyword evidence="8" id="KW-1185">Reference proteome</keyword>
<dbReference type="SUPFAM" id="SSF90002">
    <property type="entry name" value="Hypothetical protein YjiA, C-terminal domain"/>
    <property type="match status" value="1"/>
</dbReference>
<dbReference type="InterPro" id="IPR036627">
    <property type="entry name" value="CobW-likC_sf"/>
</dbReference>
<evidence type="ECO:0000256" key="4">
    <source>
        <dbReference type="ARBA" id="ARBA00034320"/>
    </source>
</evidence>
<proteinExistence type="inferred from homology"/>
<name>A0A0B5ARP2_9BACL</name>
<comment type="similarity">
    <text evidence="4">Belongs to the SIMIBI class G3E GTPase family. ZNG1 subfamily.</text>
</comment>
<dbReference type="PANTHER" id="PTHR13748:SF62">
    <property type="entry name" value="COBW DOMAIN-CONTAINING PROTEIN"/>
    <property type="match status" value="1"/>
</dbReference>
<dbReference type="Gene3D" id="3.30.1220.10">
    <property type="entry name" value="CobW-like, C-terminal domain"/>
    <property type="match status" value="1"/>
</dbReference>
<reference evidence="7 8" key="1">
    <citation type="submission" date="2014-08" db="EMBL/GenBank/DDBJ databases">
        <title>Complete genome of a marine bacteria Jeotgalibacillus malaysiensis.</title>
        <authorList>
            <person name="Yaakop A.S."/>
            <person name="Chan K.-G."/>
            <person name="Goh K.M."/>
        </authorList>
    </citation>
    <scope>NUCLEOTIDE SEQUENCE [LARGE SCALE GENOMIC DNA]</scope>
    <source>
        <strain evidence="7 8">D5</strain>
    </source>
</reference>
<evidence type="ECO:0000256" key="5">
    <source>
        <dbReference type="ARBA" id="ARBA00049117"/>
    </source>
</evidence>
<organism evidence="7 8">
    <name type="scientific">Jeotgalibacillus malaysiensis</name>
    <dbReference type="NCBI Taxonomy" id="1508404"/>
    <lineage>
        <taxon>Bacteria</taxon>
        <taxon>Bacillati</taxon>
        <taxon>Bacillota</taxon>
        <taxon>Bacilli</taxon>
        <taxon>Bacillales</taxon>
        <taxon>Caryophanaceae</taxon>
        <taxon>Jeotgalibacillus</taxon>
    </lineage>
</organism>
<dbReference type="GO" id="GO:0000166">
    <property type="term" value="F:nucleotide binding"/>
    <property type="evidence" value="ECO:0007669"/>
    <property type="project" value="UniProtKB-KW"/>
</dbReference>
<evidence type="ECO:0000256" key="2">
    <source>
        <dbReference type="ARBA" id="ARBA00022801"/>
    </source>
</evidence>
<evidence type="ECO:0000256" key="1">
    <source>
        <dbReference type="ARBA" id="ARBA00022741"/>
    </source>
</evidence>
<dbReference type="InterPro" id="IPR051316">
    <property type="entry name" value="Zinc-reg_GTPase_activator"/>
</dbReference>
<accession>A0A0B5ARP2</accession>
<dbReference type="Pfam" id="PF02492">
    <property type="entry name" value="cobW"/>
    <property type="match status" value="1"/>
</dbReference>
<keyword evidence="2" id="KW-0378">Hydrolase</keyword>
<dbReference type="OrthoDB" id="9808822at2"/>
<dbReference type="BioCyc" id="JESP1508404:G14D9-11161-MONOMER"/>
<dbReference type="PANTHER" id="PTHR13748">
    <property type="entry name" value="COBW-RELATED"/>
    <property type="match status" value="1"/>
</dbReference>
<evidence type="ECO:0000256" key="3">
    <source>
        <dbReference type="ARBA" id="ARBA00023186"/>
    </source>
</evidence>
<dbReference type="KEGG" id="jeo:JMA_19060"/>
<dbReference type="InterPro" id="IPR011629">
    <property type="entry name" value="CobW-like_C"/>
</dbReference>
<protein>
    <submittedName>
        <fullName evidence="7">Cobalamin biosynthesis protein</fullName>
    </submittedName>
</protein>
<dbReference type="SUPFAM" id="SSF52540">
    <property type="entry name" value="P-loop containing nucleoside triphosphate hydrolases"/>
    <property type="match status" value="1"/>
</dbReference>
<keyword evidence="1" id="KW-0547">Nucleotide-binding</keyword>
<dbReference type="STRING" id="1508404.JMA_19060"/>
<dbReference type="GO" id="GO:0005737">
    <property type="term" value="C:cytoplasm"/>
    <property type="evidence" value="ECO:0007669"/>
    <property type="project" value="TreeGrafter"/>
</dbReference>
<dbReference type="Proteomes" id="UP000031449">
    <property type="component" value="Chromosome"/>
</dbReference>
<dbReference type="SMART" id="SM00833">
    <property type="entry name" value="CobW_C"/>
    <property type="match status" value="1"/>
</dbReference>
<evidence type="ECO:0000313" key="7">
    <source>
        <dbReference type="EMBL" id="AJD91223.1"/>
    </source>
</evidence>
<dbReference type="GO" id="GO:0016787">
    <property type="term" value="F:hydrolase activity"/>
    <property type="evidence" value="ECO:0007669"/>
    <property type="project" value="UniProtKB-KW"/>
</dbReference>
<dbReference type="CDD" id="cd03112">
    <property type="entry name" value="CobW-like"/>
    <property type="match status" value="1"/>
</dbReference>
<dbReference type="InterPro" id="IPR003495">
    <property type="entry name" value="CobW/HypB/UreG_nucleotide-bd"/>
</dbReference>
<comment type="catalytic activity">
    <reaction evidence="5">
        <text>GTP + H2O = GDP + phosphate + H(+)</text>
        <dbReference type="Rhea" id="RHEA:19669"/>
        <dbReference type="ChEBI" id="CHEBI:15377"/>
        <dbReference type="ChEBI" id="CHEBI:15378"/>
        <dbReference type="ChEBI" id="CHEBI:37565"/>
        <dbReference type="ChEBI" id="CHEBI:43474"/>
        <dbReference type="ChEBI" id="CHEBI:58189"/>
    </reaction>
    <physiologicalReaction direction="left-to-right" evidence="5">
        <dbReference type="Rhea" id="RHEA:19670"/>
    </physiologicalReaction>
</comment>
<dbReference type="Pfam" id="PF07683">
    <property type="entry name" value="CobW_C"/>
    <property type="match status" value="1"/>
</dbReference>
<keyword evidence="3" id="KW-0143">Chaperone</keyword>
<evidence type="ECO:0000313" key="8">
    <source>
        <dbReference type="Proteomes" id="UP000031449"/>
    </source>
</evidence>
<sequence>MNNKKPVYLLSGFLGSGKTTLLKNLIRFEKEQGRIPAVLMNEAGKVSIDSEEVDSDIPLAELLDGCICCTIQDKLESKLQQLLITGGFDTLIIETTGVAHPVEVVDSVISPLFADQFSFKGIVTTVDALQWEKRDELSIQALQLMREQIKFASMVLLNKTDLVADGKIPVILNEIQSLTSSKIYLTQQAKINYKSLEDMSLKNYDGSSQVRLDQDLQLNVIVHTFSQKIERSAFDTWLREQPSSIYRMKGFIPFHDEKYPALFQYSYGMPLFFEHDMKMTPNLVIIGENLDEEQLKKNLMELEK</sequence>
<dbReference type="AlphaFoldDB" id="A0A0B5ARP2"/>
<evidence type="ECO:0000259" key="6">
    <source>
        <dbReference type="SMART" id="SM00833"/>
    </source>
</evidence>
<dbReference type="HOGENOM" id="CLU_017452_1_4_9"/>
<feature type="domain" description="CobW C-terminal" evidence="6">
    <location>
        <begin position="218"/>
        <end position="303"/>
    </location>
</feature>
<gene>
    <name evidence="7" type="ORF">JMA_19060</name>
</gene>
<dbReference type="Gene3D" id="3.40.50.300">
    <property type="entry name" value="P-loop containing nucleotide triphosphate hydrolases"/>
    <property type="match status" value="1"/>
</dbReference>